<evidence type="ECO:0000313" key="5">
    <source>
        <dbReference type="EMBL" id="KAF7725150.1"/>
    </source>
</evidence>
<dbReference type="InterPro" id="IPR013094">
    <property type="entry name" value="AB_hydrolase_3"/>
</dbReference>
<dbReference type="PANTHER" id="PTHR48081:SF8">
    <property type="entry name" value="ALPHA_BETA HYDROLASE FOLD-3 DOMAIN-CONTAINING PROTEIN-RELATED"/>
    <property type="match status" value="1"/>
</dbReference>
<accession>A0A8H7BRR1</accession>
<feature type="active site" evidence="3">
    <location>
        <position position="160"/>
    </location>
</feature>
<dbReference type="PROSITE" id="PS01174">
    <property type="entry name" value="LIPASE_GDXG_SER"/>
    <property type="match status" value="1"/>
</dbReference>
<dbReference type="InterPro" id="IPR033140">
    <property type="entry name" value="Lipase_GDXG_put_SER_AS"/>
</dbReference>
<evidence type="ECO:0000259" key="4">
    <source>
        <dbReference type="Pfam" id="PF07859"/>
    </source>
</evidence>
<dbReference type="Gene3D" id="3.40.50.1820">
    <property type="entry name" value="alpha/beta hydrolase"/>
    <property type="match status" value="1"/>
</dbReference>
<dbReference type="InterPro" id="IPR029058">
    <property type="entry name" value="AB_hydrolase_fold"/>
</dbReference>
<dbReference type="InterPro" id="IPR002168">
    <property type="entry name" value="Lipase_GDXG_HIS_AS"/>
</dbReference>
<dbReference type="PROSITE" id="PS01173">
    <property type="entry name" value="LIPASE_GDXG_HIS"/>
    <property type="match status" value="1"/>
</dbReference>
<dbReference type="PANTHER" id="PTHR48081">
    <property type="entry name" value="AB HYDROLASE SUPERFAMILY PROTEIN C4A8.06C"/>
    <property type="match status" value="1"/>
</dbReference>
<evidence type="ECO:0000256" key="2">
    <source>
        <dbReference type="ARBA" id="ARBA00022801"/>
    </source>
</evidence>
<comment type="similarity">
    <text evidence="1">Belongs to the 'GDXG' lipolytic enzyme family.</text>
</comment>
<proteinExistence type="inferred from homology"/>
<sequence length="315" mass="34937">MAPKVVLDSYSKQRIASVDHNLDIRSLTLEEVRAEFEVVPPGAVVPDASVVDKMITTDQGEIEITITRPLDAKSEILPAILYFHGGGWVEGTKYSHTVIMRELAIHVHAAVVYVDYTRSPEAKYPVALEQCFASLTWLANKDNAASLLIDADKIAVAGDSSGGNLAAAVTLLDKQRKLSAIKYQVLYYPVLDDNFESASYIEFETGYCTTRRSMQYYWDQYVTVEDRKLITVCPLKAALDDLKGLPPTFLVSVEADVLRDEAEDYARKLMEAGVDVVALRTFGQLHAFFTKPVWSSTAHAIVSQTASLLHKTWGQ</sequence>
<evidence type="ECO:0000256" key="1">
    <source>
        <dbReference type="ARBA" id="ARBA00010515"/>
    </source>
</evidence>
<dbReference type="AlphaFoldDB" id="A0A8H7BRR1"/>
<gene>
    <name evidence="5" type="ORF">EC973_000402</name>
</gene>
<evidence type="ECO:0000313" key="6">
    <source>
        <dbReference type="Proteomes" id="UP000605846"/>
    </source>
</evidence>
<organism evidence="5 6">
    <name type="scientific">Apophysomyces ossiformis</name>
    <dbReference type="NCBI Taxonomy" id="679940"/>
    <lineage>
        <taxon>Eukaryota</taxon>
        <taxon>Fungi</taxon>
        <taxon>Fungi incertae sedis</taxon>
        <taxon>Mucoromycota</taxon>
        <taxon>Mucoromycotina</taxon>
        <taxon>Mucoromycetes</taxon>
        <taxon>Mucorales</taxon>
        <taxon>Mucorineae</taxon>
        <taxon>Mucoraceae</taxon>
        <taxon>Apophysomyces</taxon>
    </lineage>
</organism>
<dbReference type="OrthoDB" id="408631at2759"/>
<dbReference type="InterPro" id="IPR050300">
    <property type="entry name" value="GDXG_lipolytic_enzyme"/>
</dbReference>
<evidence type="ECO:0000256" key="3">
    <source>
        <dbReference type="PROSITE-ProRule" id="PRU10038"/>
    </source>
</evidence>
<feature type="domain" description="Alpha/beta hydrolase fold-3" evidence="4">
    <location>
        <begin position="80"/>
        <end position="289"/>
    </location>
</feature>
<dbReference type="EMBL" id="JABAYA010000103">
    <property type="protein sequence ID" value="KAF7725150.1"/>
    <property type="molecule type" value="Genomic_DNA"/>
</dbReference>
<dbReference type="SUPFAM" id="SSF53474">
    <property type="entry name" value="alpha/beta-Hydrolases"/>
    <property type="match status" value="1"/>
</dbReference>
<dbReference type="GO" id="GO:0016787">
    <property type="term" value="F:hydrolase activity"/>
    <property type="evidence" value="ECO:0007669"/>
    <property type="project" value="UniProtKB-KW"/>
</dbReference>
<keyword evidence="6" id="KW-1185">Reference proteome</keyword>
<protein>
    <recommendedName>
        <fullName evidence="4">Alpha/beta hydrolase fold-3 domain-containing protein</fullName>
    </recommendedName>
</protein>
<reference evidence="5" key="1">
    <citation type="submission" date="2020-01" db="EMBL/GenBank/DDBJ databases">
        <title>Genome Sequencing of Three Apophysomyces-Like Fungal Strains Confirms a Novel Fungal Genus in the Mucoromycota with divergent Burkholderia-like Endosymbiotic Bacteria.</title>
        <authorList>
            <person name="Stajich J.E."/>
            <person name="Macias A.M."/>
            <person name="Carter-House D."/>
            <person name="Lovett B."/>
            <person name="Kasson L.R."/>
            <person name="Berry K."/>
            <person name="Grigoriev I."/>
            <person name="Chang Y."/>
            <person name="Spatafora J."/>
            <person name="Kasson M.T."/>
        </authorList>
    </citation>
    <scope>NUCLEOTIDE SEQUENCE</scope>
    <source>
        <strain evidence="5">NRRL A-21654</strain>
    </source>
</reference>
<comment type="caution">
    <text evidence="5">The sequence shown here is derived from an EMBL/GenBank/DDBJ whole genome shotgun (WGS) entry which is preliminary data.</text>
</comment>
<dbReference type="Proteomes" id="UP000605846">
    <property type="component" value="Unassembled WGS sequence"/>
</dbReference>
<keyword evidence="2" id="KW-0378">Hydrolase</keyword>
<dbReference type="Pfam" id="PF07859">
    <property type="entry name" value="Abhydrolase_3"/>
    <property type="match status" value="1"/>
</dbReference>
<name>A0A8H7BRR1_9FUNG</name>